<dbReference type="Proteomes" id="UP000000536">
    <property type="component" value="Chromosome"/>
</dbReference>
<sequence length="184" mass="21343">MSEVTFTKRDTYKVTWKDSMEWLQIIFVFAMVNWFFALFSSLPTIIILYYYGLQSYIGTALAGFALAYTAFTLRNWHIISKFVTNKIEAGEVDNKINVISLLLMGITITIYSLIGIALHSEWIPFFIPLWDYYILEKGSWYLTITGWVNKTATALTRTKKDNIYKTVPVGILSFALLLRTLKRF</sequence>
<reference evidence="2 3" key="1">
    <citation type="journal article" date="2005" name="Genome Res.">
        <title>Complete genome sequence of the hyperthermophilic archaeon Thermococcus kodakaraensis KOD1 and comparison with Pyrococcus genomes.</title>
        <authorList>
            <person name="Fukui T."/>
            <person name="Atomi H."/>
            <person name="Kanai T."/>
            <person name="Matsumi R."/>
            <person name="Fujiwara S."/>
            <person name="Imanaka T."/>
        </authorList>
    </citation>
    <scope>NUCLEOTIDE SEQUENCE [LARGE SCALE GENOMIC DNA]</scope>
    <source>
        <strain evidence="3">ATCC BAA-918 / JCM 12380 / KOD1</strain>
    </source>
</reference>
<dbReference type="GeneID" id="78447109"/>
<evidence type="ECO:0000313" key="2">
    <source>
        <dbReference type="EMBL" id="BAD84784.1"/>
    </source>
</evidence>
<dbReference type="KEGG" id="tko:TK0595"/>
<keyword evidence="3" id="KW-1185">Reference proteome</keyword>
<dbReference type="RefSeq" id="WP_011249550.1">
    <property type="nucleotide sequence ID" value="NC_006624.1"/>
</dbReference>
<dbReference type="HOGENOM" id="CLU_1465191_0_0_2"/>
<dbReference type="EnsemblBacteria" id="BAD84784">
    <property type="protein sequence ID" value="BAD84784"/>
    <property type="gene ID" value="TK0595"/>
</dbReference>
<dbReference type="EMBL" id="AP006878">
    <property type="protein sequence ID" value="BAD84784.1"/>
    <property type="molecule type" value="Genomic_DNA"/>
</dbReference>
<keyword evidence="1" id="KW-0472">Membrane</keyword>
<keyword evidence="1" id="KW-1133">Transmembrane helix</keyword>
<dbReference type="AlphaFoldDB" id="Q5JFB9"/>
<dbReference type="InParanoid" id="Q5JFB9"/>
<name>Q5JFB9_THEKO</name>
<feature type="transmembrane region" description="Helical" evidence="1">
    <location>
        <begin position="21"/>
        <end position="50"/>
    </location>
</feature>
<feature type="transmembrane region" description="Helical" evidence="1">
    <location>
        <begin position="96"/>
        <end position="118"/>
    </location>
</feature>
<evidence type="ECO:0000256" key="1">
    <source>
        <dbReference type="SAM" id="Phobius"/>
    </source>
</evidence>
<gene>
    <name evidence="2" type="ordered locus">TK0595</name>
</gene>
<organism evidence="2 3">
    <name type="scientific">Thermococcus kodakarensis (strain ATCC BAA-918 / JCM 12380 / KOD1)</name>
    <name type="common">Pyrococcus kodakaraensis (strain KOD1)</name>
    <dbReference type="NCBI Taxonomy" id="69014"/>
    <lineage>
        <taxon>Archaea</taxon>
        <taxon>Methanobacteriati</taxon>
        <taxon>Methanobacteriota</taxon>
        <taxon>Thermococci</taxon>
        <taxon>Thermococcales</taxon>
        <taxon>Thermococcaceae</taxon>
        <taxon>Thermococcus</taxon>
    </lineage>
</organism>
<keyword evidence="1" id="KW-0812">Transmembrane</keyword>
<protein>
    <submittedName>
        <fullName evidence="2">Hypothetical membrane protein</fullName>
    </submittedName>
</protein>
<feature type="transmembrane region" description="Helical" evidence="1">
    <location>
        <begin position="56"/>
        <end position="76"/>
    </location>
</feature>
<dbReference type="PATRIC" id="fig|69014.16.peg.576"/>
<evidence type="ECO:0000313" key="3">
    <source>
        <dbReference type="Proteomes" id="UP000000536"/>
    </source>
</evidence>
<proteinExistence type="predicted"/>
<accession>Q5JFB9</accession>